<sequence>MSKPPGSLPLINRNTMMTNKSVSGSGSSSPTNSNKDAMTVMTADGLTGGRRSRPSLLSLRNTEVLRSCTPAFMVNPAKDADIPRSLSGGQLNKLATAKKKHTEVKVRRASSEMEGREKRISERRVSTRAFKDKNSNSLRFHRVDVEWEAGQLDNVDMGAGGVAVSSRSHNNNTNEDMTIEPLNTEIMDLRPSTHPSLIDASFISIMDDSARDLFHTSLGVSERDEQQPSHLEVSEYPLHPVNRRASWNSCHSMSNMASDINSLSGSIISNMSMSQLSYNGRSLRSGDDTNDSTDGREAQGGSKRNVYIKKYVRPIMVIVGLATVTAAVIYIFSERLFEEGFESLTYESRTVINNGEQEGDNSELLGFREGGRMEMQVTVNGHDDHNTERRMNQARRREEVIARRAERDRRAVEKLHRTQGKKMLELATPDYHIKSVKTEQNV</sequence>
<feature type="region of interest" description="Disordered" evidence="1">
    <location>
        <begin position="279"/>
        <end position="300"/>
    </location>
</feature>
<organism evidence="3 4">
    <name type="scientific">Cyclotella atomus</name>
    <dbReference type="NCBI Taxonomy" id="382360"/>
    <lineage>
        <taxon>Eukaryota</taxon>
        <taxon>Sar</taxon>
        <taxon>Stramenopiles</taxon>
        <taxon>Ochrophyta</taxon>
        <taxon>Bacillariophyta</taxon>
        <taxon>Coscinodiscophyceae</taxon>
        <taxon>Thalassiosirophycidae</taxon>
        <taxon>Stephanodiscales</taxon>
        <taxon>Stephanodiscaceae</taxon>
        <taxon>Cyclotella</taxon>
    </lineage>
</organism>
<dbReference type="Proteomes" id="UP001530400">
    <property type="component" value="Unassembled WGS sequence"/>
</dbReference>
<evidence type="ECO:0000256" key="1">
    <source>
        <dbReference type="SAM" id="MobiDB-lite"/>
    </source>
</evidence>
<gene>
    <name evidence="3" type="ORF">ACHAWO_005315</name>
</gene>
<proteinExistence type="predicted"/>
<reference evidence="3 4" key="1">
    <citation type="submission" date="2024-10" db="EMBL/GenBank/DDBJ databases">
        <title>Updated reference genomes for cyclostephanoid diatoms.</title>
        <authorList>
            <person name="Roberts W.R."/>
            <person name="Alverson A.J."/>
        </authorList>
    </citation>
    <scope>NUCLEOTIDE SEQUENCE [LARGE SCALE GENOMIC DNA]</scope>
    <source>
        <strain evidence="3 4">AJA010-31</strain>
    </source>
</reference>
<name>A0ABD3QYZ0_9STRA</name>
<feature type="compositionally biased region" description="Low complexity" evidence="1">
    <location>
        <begin position="18"/>
        <end position="35"/>
    </location>
</feature>
<feature type="region of interest" description="Disordered" evidence="1">
    <location>
        <begin position="1"/>
        <end position="36"/>
    </location>
</feature>
<keyword evidence="2" id="KW-0472">Membrane</keyword>
<protein>
    <submittedName>
        <fullName evidence="3">Uncharacterized protein</fullName>
    </submittedName>
</protein>
<feature type="compositionally biased region" description="Basic and acidic residues" evidence="1">
    <location>
        <begin position="103"/>
        <end position="120"/>
    </location>
</feature>
<accession>A0ABD3QYZ0</accession>
<evidence type="ECO:0000256" key="2">
    <source>
        <dbReference type="SAM" id="Phobius"/>
    </source>
</evidence>
<dbReference type="EMBL" id="JALLPJ020000028">
    <property type="protein sequence ID" value="KAL3804786.1"/>
    <property type="molecule type" value="Genomic_DNA"/>
</dbReference>
<feature type="region of interest" description="Disordered" evidence="1">
    <location>
        <begin position="96"/>
        <end position="120"/>
    </location>
</feature>
<comment type="caution">
    <text evidence="3">The sequence shown here is derived from an EMBL/GenBank/DDBJ whole genome shotgun (WGS) entry which is preliminary data.</text>
</comment>
<dbReference type="AlphaFoldDB" id="A0ABD3QYZ0"/>
<evidence type="ECO:0000313" key="3">
    <source>
        <dbReference type="EMBL" id="KAL3804786.1"/>
    </source>
</evidence>
<keyword evidence="2" id="KW-1133">Transmembrane helix</keyword>
<keyword evidence="4" id="KW-1185">Reference proteome</keyword>
<evidence type="ECO:0000313" key="4">
    <source>
        <dbReference type="Proteomes" id="UP001530400"/>
    </source>
</evidence>
<feature type="transmembrane region" description="Helical" evidence="2">
    <location>
        <begin position="311"/>
        <end position="332"/>
    </location>
</feature>
<keyword evidence="2" id="KW-0812">Transmembrane</keyword>